<gene>
    <name evidence="3" type="ORF">K8I29_17455</name>
</gene>
<feature type="signal peptide" evidence="2">
    <location>
        <begin position="1"/>
        <end position="21"/>
    </location>
</feature>
<evidence type="ECO:0000256" key="1">
    <source>
        <dbReference type="SAM" id="MobiDB-lite"/>
    </source>
</evidence>
<dbReference type="EMBL" id="JAIOIV010000132">
    <property type="protein sequence ID" value="MBZ0157986.1"/>
    <property type="molecule type" value="Genomic_DNA"/>
</dbReference>
<dbReference type="InterPro" id="IPR011990">
    <property type="entry name" value="TPR-like_helical_dom_sf"/>
</dbReference>
<feature type="region of interest" description="Disordered" evidence="1">
    <location>
        <begin position="335"/>
        <end position="357"/>
    </location>
</feature>
<dbReference type="Pfam" id="PF13424">
    <property type="entry name" value="TPR_12"/>
    <property type="match status" value="1"/>
</dbReference>
<reference evidence="3" key="1">
    <citation type="journal article" date="2021" name="bioRxiv">
        <title>Unraveling nitrogen, sulfur and carbon metabolic pathways and microbial community transcriptional responses to substrate deprivation and toxicity stresses in a bioreactor mimicking anoxic brackish coastal sediment conditions.</title>
        <authorList>
            <person name="Martins P.D."/>
            <person name="Echeveste M.J."/>
            <person name="Arshad A."/>
            <person name="Kurth J."/>
            <person name="Ouboter H."/>
            <person name="Jetten M.S.M."/>
            <person name="Welte C.U."/>
        </authorList>
    </citation>
    <scope>NUCLEOTIDE SEQUENCE</scope>
    <source>
        <strain evidence="3">MAG_39</strain>
    </source>
</reference>
<reference evidence="3" key="2">
    <citation type="submission" date="2021-08" db="EMBL/GenBank/DDBJ databases">
        <authorList>
            <person name="Dalcin Martins P."/>
        </authorList>
    </citation>
    <scope>NUCLEOTIDE SEQUENCE</scope>
    <source>
        <strain evidence="3">MAG_39</strain>
    </source>
</reference>
<organism evidence="3 4">
    <name type="scientific">Candidatus Nitrobium versatile</name>
    <dbReference type="NCBI Taxonomy" id="2884831"/>
    <lineage>
        <taxon>Bacteria</taxon>
        <taxon>Pseudomonadati</taxon>
        <taxon>Nitrospirota</taxon>
        <taxon>Nitrospiria</taxon>
        <taxon>Nitrospirales</taxon>
        <taxon>Nitrospiraceae</taxon>
        <taxon>Candidatus Nitrobium</taxon>
    </lineage>
</organism>
<accession>A0A953M309</accession>
<dbReference type="SUPFAM" id="SSF48452">
    <property type="entry name" value="TPR-like"/>
    <property type="match status" value="1"/>
</dbReference>
<feature type="compositionally biased region" description="Basic and acidic residues" evidence="1">
    <location>
        <begin position="336"/>
        <end position="350"/>
    </location>
</feature>
<evidence type="ECO:0000313" key="4">
    <source>
        <dbReference type="Proteomes" id="UP000705867"/>
    </source>
</evidence>
<feature type="chain" id="PRO_5037406389" evidence="2">
    <location>
        <begin position="22"/>
        <end position="357"/>
    </location>
</feature>
<evidence type="ECO:0000313" key="3">
    <source>
        <dbReference type="EMBL" id="MBZ0157986.1"/>
    </source>
</evidence>
<name>A0A953M309_9BACT</name>
<comment type="caution">
    <text evidence="3">The sequence shown here is derived from an EMBL/GenBank/DDBJ whole genome shotgun (WGS) entry which is preliminary data.</text>
</comment>
<keyword evidence="2" id="KW-0732">Signal</keyword>
<dbReference type="Gene3D" id="1.25.40.10">
    <property type="entry name" value="Tetratricopeptide repeat domain"/>
    <property type="match status" value="1"/>
</dbReference>
<protein>
    <submittedName>
        <fullName evidence="3">Tetratricopeptide repeat protein</fullName>
    </submittedName>
</protein>
<evidence type="ECO:0000256" key="2">
    <source>
        <dbReference type="SAM" id="SignalP"/>
    </source>
</evidence>
<proteinExistence type="predicted"/>
<sequence length="357" mass="40216">MIRKALLLLLTILLAASVSRAASSRIESPSGKIRITVFPFNDTSRKDTDTRLSSVVQAELATRDFIETIPPEVVRRVILEVEPSFAWTERNRSGTVTGVLWRIEPKLVEKVSQRVRADFAVYGDISRFDGKWVINAYSAEVKGGAVKAFTLSGEGEEEIPGKLAQLATDIAVSLREETIVTEAEGEVRKFAGGMYSLSVIIGKMEALVPFYRESLPLKALLLDLYLRDEALYRKKIAPLASTIIEQYDPAREADTRYLLSLSLDPFDVLARVHEGAGEWEKAMAVREKALQVFPFAEERHRRGIGLDAYALARLYEKMGRRERAEEHYRKALSFLSEKEPERESARESLRKLGRQAP</sequence>
<dbReference type="Proteomes" id="UP000705867">
    <property type="component" value="Unassembled WGS sequence"/>
</dbReference>
<dbReference type="AlphaFoldDB" id="A0A953M309"/>